<protein>
    <submittedName>
        <fullName evidence="2">Uncharacterized protein</fullName>
    </submittedName>
</protein>
<feature type="region of interest" description="Disordered" evidence="1">
    <location>
        <begin position="119"/>
        <end position="155"/>
    </location>
</feature>
<evidence type="ECO:0000256" key="1">
    <source>
        <dbReference type="SAM" id="MobiDB-lite"/>
    </source>
</evidence>
<comment type="caution">
    <text evidence="2">The sequence shown here is derived from an EMBL/GenBank/DDBJ whole genome shotgun (WGS) entry which is preliminary data.</text>
</comment>
<dbReference type="Proteomes" id="UP001139031">
    <property type="component" value="Unassembled WGS sequence"/>
</dbReference>
<proteinExistence type="predicted"/>
<reference evidence="2" key="1">
    <citation type="submission" date="2021-08" db="EMBL/GenBank/DDBJ databases">
        <authorList>
            <person name="Stevens D.C."/>
        </authorList>
    </citation>
    <scope>NUCLEOTIDE SEQUENCE</scope>
    <source>
        <strain evidence="2">DSM 53165</strain>
    </source>
</reference>
<keyword evidence="3" id="KW-1185">Reference proteome</keyword>
<evidence type="ECO:0000313" key="3">
    <source>
        <dbReference type="Proteomes" id="UP001139031"/>
    </source>
</evidence>
<dbReference type="RefSeq" id="WP_224197716.1">
    <property type="nucleotide sequence ID" value="NZ_JAIRAU010000059.1"/>
</dbReference>
<organism evidence="2 3">
    <name type="scientific">Nannocystis pusilla</name>
    <dbReference type="NCBI Taxonomy" id="889268"/>
    <lineage>
        <taxon>Bacteria</taxon>
        <taxon>Pseudomonadati</taxon>
        <taxon>Myxococcota</taxon>
        <taxon>Polyangia</taxon>
        <taxon>Nannocystales</taxon>
        <taxon>Nannocystaceae</taxon>
        <taxon>Nannocystis</taxon>
    </lineage>
</organism>
<accession>A0ABS7U5Y8</accession>
<gene>
    <name evidence="2" type="ORF">K7C98_42670</name>
</gene>
<evidence type="ECO:0000313" key="2">
    <source>
        <dbReference type="EMBL" id="MBZ5715977.1"/>
    </source>
</evidence>
<sequence length="238" mass="25869">MTEQREYAARTNLHAFYSHSQLLIVAEGELPSTEYEIDIGHQAGEGIPTFALTHRPRATAAETPPKATPFRYGEIFSIGRPPDFIRVRHKEGLDDVNVEFTRDDLVDIVLSLSGGDVEVTLPDNDGDAGGPIPPPPPSGFDTQPPTLESAAPVESRPLTASEKAGILGDIAVRYREAIGYSNKLSFDEAFADALKKLPPPSVKFPDMLETVEVVQIGASFGGIAGFRRLEVRIRAYPD</sequence>
<name>A0ABS7U5Y8_9BACT</name>
<dbReference type="EMBL" id="JAIRAU010000059">
    <property type="protein sequence ID" value="MBZ5715977.1"/>
    <property type="molecule type" value="Genomic_DNA"/>
</dbReference>